<keyword evidence="1" id="KW-0732">Signal</keyword>
<keyword evidence="3" id="KW-1185">Reference proteome</keyword>
<evidence type="ECO:0000313" key="3">
    <source>
        <dbReference type="Proteomes" id="UP000266861"/>
    </source>
</evidence>
<gene>
    <name evidence="2" type="ORF">Glove_67g119</name>
</gene>
<dbReference type="Proteomes" id="UP000266861">
    <property type="component" value="Unassembled WGS sequence"/>
</dbReference>
<protein>
    <submittedName>
        <fullName evidence="2">Uncharacterized protein</fullName>
    </submittedName>
</protein>
<sequence>MSVWFLTALFLLDPIVTVMLEEEEEVFEYNRWWCKPCNSKHFQNNFNNWTSGSRFGTIHNARWIDRPIKELDTENQQWKRYWYCYEEGEVALKKFDNFVNFNDVLNEGITQDPETHSYMMVLEYAKDGNLREYLKLILILIVLIGNKNYDARVTHRPTVKELHDELKKYYNADDYYLKDSEIQIKNQPIQLQQLQLLLIIKHIHRQLYHRLLNYSNLPKPKNEENFERELEELTKSSSALSIGDSGIVELDV</sequence>
<feature type="chain" id="PRO_5017229822" evidence="1">
    <location>
        <begin position="21"/>
        <end position="252"/>
    </location>
</feature>
<proteinExistence type="predicted"/>
<reference evidence="2 3" key="1">
    <citation type="submission" date="2018-08" db="EMBL/GenBank/DDBJ databases">
        <title>Genome and evolution of the arbuscular mycorrhizal fungus Diversispora epigaea (formerly Glomus versiforme) and its bacterial endosymbionts.</title>
        <authorList>
            <person name="Sun X."/>
            <person name="Fei Z."/>
            <person name="Harrison M."/>
        </authorList>
    </citation>
    <scope>NUCLEOTIDE SEQUENCE [LARGE SCALE GENOMIC DNA]</scope>
    <source>
        <strain evidence="2 3">IT104</strain>
    </source>
</reference>
<dbReference type="AlphaFoldDB" id="A0A397JB91"/>
<dbReference type="EMBL" id="PQFF01000064">
    <property type="protein sequence ID" value="RHZ85271.1"/>
    <property type="molecule type" value="Genomic_DNA"/>
</dbReference>
<organism evidence="2 3">
    <name type="scientific">Diversispora epigaea</name>
    <dbReference type="NCBI Taxonomy" id="1348612"/>
    <lineage>
        <taxon>Eukaryota</taxon>
        <taxon>Fungi</taxon>
        <taxon>Fungi incertae sedis</taxon>
        <taxon>Mucoromycota</taxon>
        <taxon>Glomeromycotina</taxon>
        <taxon>Glomeromycetes</taxon>
        <taxon>Diversisporales</taxon>
        <taxon>Diversisporaceae</taxon>
        <taxon>Diversispora</taxon>
    </lineage>
</organism>
<feature type="signal peptide" evidence="1">
    <location>
        <begin position="1"/>
        <end position="20"/>
    </location>
</feature>
<comment type="caution">
    <text evidence="2">The sequence shown here is derived from an EMBL/GenBank/DDBJ whole genome shotgun (WGS) entry which is preliminary data.</text>
</comment>
<name>A0A397JB91_9GLOM</name>
<accession>A0A397JB91</accession>
<evidence type="ECO:0000313" key="2">
    <source>
        <dbReference type="EMBL" id="RHZ85271.1"/>
    </source>
</evidence>
<evidence type="ECO:0000256" key="1">
    <source>
        <dbReference type="SAM" id="SignalP"/>
    </source>
</evidence>